<dbReference type="PATRIC" id="fig|301148.3.peg.2713"/>
<dbReference type="Gene3D" id="3.40.50.300">
    <property type="entry name" value="P-loop containing nucleotide triphosphate hydrolases"/>
    <property type="match status" value="1"/>
</dbReference>
<dbReference type="Proteomes" id="UP000257014">
    <property type="component" value="Unassembled WGS sequence"/>
</dbReference>
<dbReference type="Proteomes" id="UP000075683">
    <property type="component" value="Unassembled WGS sequence"/>
</dbReference>
<dbReference type="EMBL" id="LQYT01000028">
    <property type="protein sequence ID" value="KYD20828.1"/>
    <property type="molecule type" value="Genomic_DNA"/>
</dbReference>
<proteinExistence type="inferred from homology"/>
<dbReference type="GO" id="GO:0005886">
    <property type="term" value="C:plasma membrane"/>
    <property type="evidence" value="ECO:0007669"/>
    <property type="project" value="TreeGrafter"/>
</dbReference>
<evidence type="ECO:0000313" key="7">
    <source>
        <dbReference type="Proteomes" id="UP000075683"/>
    </source>
</evidence>
<feature type="domain" description="Bacterial type II secretion system protein E" evidence="4">
    <location>
        <begin position="205"/>
        <end position="219"/>
    </location>
</feature>
<dbReference type="Gene3D" id="3.30.450.90">
    <property type="match status" value="1"/>
</dbReference>
<dbReference type="PANTHER" id="PTHR30258">
    <property type="entry name" value="TYPE II SECRETION SYSTEM PROTEIN GSPE-RELATED"/>
    <property type="match status" value="1"/>
</dbReference>
<dbReference type="EMBL" id="QEWE01000002">
    <property type="protein sequence ID" value="REJ31600.1"/>
    <property type="molecule type" value="Genomic_DNA"/>
</dbReference>
<keyword evidence="3" id="KW-0067">ATP-binding</keyword>
<dbReference type="InterPro" id="IPR003593">
    <property type="entry name" value="AAA+_ATPase"/>
</dbReference>
<comment type="similarity">
    <text evidence="1">Belongs to the GSP E family.</text>
</comment>
<dbReference type="InterPro" id="IPR001482">
    <property type="entry name" value="T2SS/T4SS_dom"/>
</dbReference>
<dbReference type="GO" id="GO:0016887">
    <property type="term" value="F:ATP hydrolysis activity"/>
    <property type="evidence" value="ECO:0007669"/>
    <property type="project" value="TreeGrafter"/>
</dbReference>
<name>A0A150M8J8_9BACI</name>
<dbReference type="SUPFAM" id="SSF52540">
    <property type="entry name" value="P-loop containing nucleoside triphosphate hydrolases"/>
    <property type="match status" value="1"/>
</dbReference>
<dbReference type="InterPro" id="IPR047667">
    <property type="entry name" value="ATPase_ComGA"/>
</dbReference>
<evidence type="ECO:0000256" key="1">
    <source>
        <dbReference type="ARBA" id="ARBA00006611"/>
    </source>
</evidence>
<dbReference type="GO" id="GO:0005524">
    <property type="term" value="F:ATP binding"/>
    <property type="evidence" value="ECO:0007669"/>
    <property type="project" value="UniProtKB-KW"/>
</dbReference>
<dbReference type="SMART" id="SM00382">
    <property type="entry name" value="AAA"/>
    <property type="match status" value="1"/>
</dbReference>
<evidence type="ECO:0000313" key="8">
    <source>
        <dbReference type="Proteomes" id="UP000257014"/>
    </source>
</evidence>
<organism evidence="5 7">
    <name type="scientific">Caldibacillus debilis</name>
    <dbReference type="NCBI Taxonomy" id="301148"/>
    <lineage>
        <taxon>Bacteria</taxon>
        <taxon>Bacillati</taxon>
        <taxon>Bacillota</taxon>
        <taxon>Bacilli</taxon>
        <taxon>Bacillales</taxon>
        <taxon>Bacillaceae</taxon>
        <taxon>Caldibacillus</taxon>
    </lineage>
</organism>
<protein>
    <submittedName>
        <fullName evidence="6">Type II/IV secretion system protein</fullName>
    </submittedName>
</protein>
<evidence type="ECO:0000256" key="3">
    <source>
        <dbReference type="ARBA" id="ARBA00022840"/>
    </source>
</evidence>
<keyword evidence="2" id="KW-0547">Nucleotide-binding</keyword>
<dbReference type="AlphaFoldDB" id="A0A150M8J8"/>
<evidence type="ECO:0000313" key="6">
    <source>
        <dbReference type="EMBL" id="REJ31600.1"/>
    </source>
</evidence>
<dbReference type="RefSeq" id="WP_082798458.1">
    <property type="nucleotide sequence ID" value="NZ_LQYT01000028.1"/>
</dbReference>
<dbReference type="NCBIfam" id="NF041000">
    <property type="entry name" value="ATPase_ComGA"/>
    <property type="match status" value="1"/>
</dbReference>
<comment type="caution">
    <text evidence="5">The sequence shown here is derived from an EMBL/GenBank/DDBJ whole genome shotgun (WGS) entry which is preliminary data.</text>
</comment>
<evidence type="ECO:0000313" key="5">
    <source>
        <dbReference type="EMBL" id="KYD20828.1"/>
    </source>
</evidence>
<dbReference type="CDD" id="cd01129">
    <property type="entry name" value="PulE-GspE-like"/>
    <property type="match status" value="1"/>
</dbReference>
<dbReference type="Pfam" id="PF00437">
    <property type="entry name" value="T2SSE"/>
    <property type="match status" value="1"/>
</dbReference>
<evidence type="ECO:0000259" key="4">
    <source>
        <dbReference type="PROSITE" id="PS00662"/>
    </source>
</evidence>
<reference evidence="5 7" key="1">
    <citation type="submission" date="2016-01" db="EMBL/GenBank/DDBJ databases">
        <title>Draft Genome Sequences of Seven Thermophilic Sporeformers Isolated from Foods.</title>
        <authorList>
            <person name="Berendsen E.M."/>
            <person name="Wells-Bennik M.H."/>
            <person name="Krawcyk A.O."/>
            <person name="De Jong A."/>
            <person name="Holsappel S."/>
            <person name="Eijlander R.T."/>
            <person name="Kuipers O.P."/>
        </authorList>
    </citation>
    <scope>NUCLEOTIDE SEQUENCE [LARGE SCALE GENOMIC DNA]</scope>
    <source>
        <strain evidence="5 7">B4135</strain>
    </source>
</reference>
<sequence>MIFSVEKRAEEILRSALRLHATDIHISPRSRHAAVYFRVLHRLLPRYTLSHEETERLITYWKFKASMDIGEKRRPQNGSFTAEIDGRKIGMRISTLPLVFSESMVIRLLPQDEFRPVRQLTLFPKSADILLRLLKRPHGLILLAGPTGSGKTTTLYSLLYHSAVELKRNVITLEDPVEKYNENFLQMQVNEKAGITYAAGLKAILRHDPDVILIGEIRDAETAKIAVRAALTGHMVLSSLHAKNSLGALYRLLEFGAAWGDLRQTLLCVCAQRLVERSCPLCPDGRCSPYCHHMANKRAAVFEFLFGNPLQEALDGVREGKGEVRFPTLGAAINKGIALGFIRKEEYERWVESFAEEMEG</sequence>
<dbReference type="OrthoDB" id="9808272at2"/>
<dbReference type="PROSITE" id="PS00662">
    <property type="entry name" value="T2SP_E"/>
    <property type="match status" value="1"/>
</dbReference>
<dbReference type="InterPro" id="IPR027417">
    <property type="entry name" value="P-loop_NTPase"/>
</dbReference>
<dbReference type="STRING" id="301148.B4135_0245"/>
<gene>
    <name evidence="5" type="ORF">B4135_0245</name>
    <name evidence="6" type="ORF">C6P37_00110</name>
</gene>
<evidence type="ECO:0000256" key="2">
    <source>
        <dbReference type="ARBA" id="ARBA00022741"/>
    </source>
</evidence>
<reference evidence="6 8" key="2">
    <citation type="submission" date="2018-03" db="EMBL/GenBank/DDBJ databases">
        <authorList>
            <person name="Keele B.F."/>
        </authorList>
    </citation>
    <scope>NUCLEOTIDE SEQUENCE [LARGE SCALE GENOMIC DNA]</scope>
    <source>
        <strain evidence="6">ZCTH4_d</strain>
    </source>
</reference>
<dbReference type="PANTHER" id="PTHR30258:SF2">
    <property type="entry name" value="COMG OPERON PROTEIN 1"/>
    <property type="match status" value="1"/>
</dbReference>
<accession>A0A150M8J8</accession>